<dbReference type="Gene3D" id="3.40.50.720">
    <property type="entry name" value="NAD(P)-binding Rossmann-like Domain"/>
    <property type="match status" value="1"/>
</dbReference>
<dbReference type="InterPro" id="IPR020904">
    <property type="entry name" value="Sc_DH/Rdtase_CS"/>
</dbReference>
<dbReference type="GO" id="GO:0016020">
    <property type="term" value="C:membrane"/>
    <property type="evidence" value="ECO:0007669"/>
    <property type="project" value="TreeGrafter"/>
</dbReference>
<dbReference type="PRINTS" id="PR00080">
    <property type="entry name" value="SDRFAMILY"/>
</dbReference>
<dbReference type="RefSeq" id="WP_058286274.1">
    <property type="nucleotide sequence ID" value="NZ_CYSR01000022.1"/>
</dbReference>
<gene>
    <name evidence="5" type="primary">fabG_7</name>
    <name evidence="5" type="ORF">PHA8399_02301</name>
</gene>
<sequence>MTDFAGKTIWLVGASHGLGRAVARKLDRAGARLILSARSEDALEELASELTQARAVPLDVTDAESVAEAARRAGPVDALLYNAGAYEPMRTQDWDADAVLGMSDVNFTGALRVLGQIVPAFVKAGRGDITLVGSLAGYRGLPASIGYGASKAALISLAETMRLDLRDSGVTVRVVNPGFIKTRLTDKNSFKMPQLMEPEEAAGHVVSAMRSRRFRTDFPRPFSYAIRAFELLPDWLVYRGK</sequence>
<dbReference type="AlphaFoldDB" id="A0A0P1HA26"/>
<evidence type="ECO:0000256" key="1">
    <source>
        <dbReference type="ARBA" id="ARBA00006484"/>
    </source>
</evidence>
<protein>
    <submittedName>
        <fullName evidence="5">3-oxoacyl-[acyl-carrier-protein] reductase FabG</fullName>
        <ecNumber evidence="5">1.1.1.100</ecNumber>
    </submittedName>
</protein>
<proteinExistence type="inferred from homology"/>
<dbReference type="InterPro" id="IPR002347">
    <property type="entry name" value="SDR_fam"/>
</dbReference>
<dbReference type="SMART" id="SM00822">
    <property type="entry name" value="PKS_KR"/>
    <property type="match status" value="1"/>
</dbReference>
<dbReference type="EMBL" id="CYSR01000022">
    <property type="protein sequence ID" value="CUI00175.1"/>
    <property type="molecule type" value="Genomic_DNA"/>
</dbReference>
<accession>A0A0P1HA26</accession>
<evidence type="ECO:0000259" key="4">
    <source>
        <dbReference type="SMART" id="SM00822"/>
    </source>
</evidence>
<organism evidence="5 6">
    <name type="scientific">Leisingera aquaemixtae</name>
    <dbReference type="NCBI Taxonomy" id="1396826"/>
    <lineage>
        <taxon>Bacteria</taxon>
        <taxon>Pseudomonadati</taxon>
        <taxon>Pseudomonadota</taxon>
        <taxon>Alphaproteobacteria</taxon>
        <taxon>Rhodobacterales</taxon>
        <taxon>Roseobacteraceae</taxon>
        <taxon>Leisingera</taxon>
    </lineage>
</organism>
<feature type="domain" description="Ketoreductase" evidence="4">
    <location>
        <begin position="7"/>
        <end position="183"/>
    </location>
</feature>
<dbReference type="InterPro" id="IPR036291">
    <property type="entry name" value="NAD(P)-bd_dom_sf"/>
</dbReference>
<keyword evidence="2 5" id="KW-0560">Oxidoreductase</keyword>
<dbReference type="STRING" id="1396826.PHA8399_02301"/>
<dbReference type="PANTHER" id="PTHR44196">
    <property type="entry name" value="DEHYDROGENASE/REDUCTASE SDR FAMILY MEMBER 7B"/>
    <property type="match status" value="1"/>
</dbReference>
<dbReference type="GO" id="GO:0004316">
    <property type="term" value="F:3-oxoacyl-[acyl-carrier-protein] reductase (NADPH) activity"/>
    <property type="evidence" value="ECO:0007669"/>
    <property type="project" value="UniProtKB-EC"/>
</dbReference>
<dbReference type="PANTHER" id="PTHR44196:SF1">
    <property type="entry name" value="DEHYDROGENASE_REDUCTASE SDR FAMILY MEMBER 7B"/>
    <property type="match status" value="1"/>
</dbReference>
<name>A0A0P1HA26_9RHOB</name>
<evidence type="ECO:0000313" key="5">
    <source>
        <dbReference type="EMBL" id="CUI00175.1"/>
    </source>
</evidence>
<comment type="similarity">
    <text evidence="1 3">Belongs to the short-chain dehydrogenases/reductases (SDR) family.</text>
</comment>
<evidence type="ECO:0000256" key="2">
    <source>
        <dbReference type="ARBA" id="ARBA00023002"/>
    </source>
</evidence>
<dbReference type="EC" id="1.1.1.100" evidence="5"/>
<dbReference type="Pfam" id="PF00106">
    <property type="entry name" value="adh_short"/>
    <property type="match status" value="1"/>
</dbReference>
<reference evidence="5 6" key="1">
    <citation type="submission" date="2015-09" db="EMBL/GenBank/DDBJ databases">
        <authorList>
            <consortium name="Swine Surveillance"/>
        </authorList>
    </citation>
    <scope>NUCLEOTIDE SEQUENCE [LARGE SCALE GENOMIC DNA]</scope>
    <source>
        <strain evidence="5 6">CECT 8399</strain>
    </source>
</reference>
<dbReference type="Proteomes" id="UP000051326">
    <property type="component" value="Unassembled WGS sequence"/>
</dbReference>
<dbReference type="InterPro" id="IPR057326">
    <property type="entry name" value="KR_dom"/>
</dbReference>
<dbReference type="PRINTS" id="PR00081">
    <property type="entry name" value="GDHRDH"/>
</dbReference>
<evidence type="ECO:0000256" key="3">
    <source>
        <dbReference type="RuleBase" id="RU000363"/>
    </source>
</evidence>
<evidence type="ECO:0000313" key="6">
    <source>
        <dbReference type="Proteomes" id="UP000051326"/>
    </source>
</evidence>
<dbReference type="SUPFAM" id="SSF51735">
    <property type="entry name" value="NAD(P)-binding Rossmann-fold domains"/>
    <property type="match status" value="1"/>
</dbReference>
<dbReference type="PROSITE" id="PS00061">
    <property type="entry name" value="ADH_SHORT"/>
    <property type="match status" value="1"/>
</dbReference>